<feature type="binding site" evidence="2">
    <location>
        <position position="61"/>
    </location>
    <ligand>
        <name>substrate</name>
    </ligand>
</feature>
<keyword evidence="1" id="KW-0378">Hydrolase</keyword>
<dbReference type="RefSeq" id="WP_195521143.1">
    <property type="nucleotide sequence ID" value="NZ_JADNPG010000018.1"/>
</dbReference>
<dbReference type="AlphaFoldDB" id="A0AAW6AJF3"/>
<dbReference type="InterPro" id="IPR001345">
    <property type="entry name" value="PG/BPGM_mutase_AS"/>
</dbReference>
<evidence type="ECO:0000256" key="2">
    <source>
        <dbReference type="PIRSR" id="PIRSR613078-2"/>
    </source>
</evidence>
<dbReference type="EMBL" id="JAQLEC010000013">
    <property type="protein sequence ID" value="MDB1838953.1"/>
    <property type="molecule type" value="Genomic_DNA"/>
</dbReference>
<feature type="binding site" evidence="2">
    <location>
        <begin position="9"/>
        <end position="16"/>
    </location>
    <ligand>
        <name>substrate</name>
    </ligand>
</feature>
<dbReference type="SMART" id="SM00855">
    <property type="entry name" value="PGAM"/>
    <property type="match status" value="1"/>
</dbReference>
<dbReference type="Pfam" id="PF00300">
    <property type="entry name" value="His_Phos_1"/>
    <property type="match status" value="1"/>
</dbReference>
<dbReference type="SUPFAM" id="SSF53254">
    <property type="entry name" value="Phosphoglycerate mutase-like"/>
    <property type="match status" value="1"/>
</dbReference>
<dbReference type="PANTHER" id="PTHR46517:SF1">
    <property type="entry name" value="FRUCTOSE-2,6-BISPHOSPHATASE TIGAR"/>
    <property type="match status" value="1"/>
</dbReference>
<dbReference type="GO" id="GO:0043456">
    <property type="term" value="P:regulation of pentose-phosphate shunt"/>
    <property type="evidence" value="ECO:0007669"/>
    <property type="project" value="TreeGrafter"/>
</dbReference>
<dbReference type="PROSITE" id="PS00175">
    <property type="entry name" value="PG_MUTASE"/>
    <property type="match status" value="1"/>
</dbReference>
<protein>
    <submittedName>
        <fullName evidence="3">Histidine phosphatase family protein</fullName>
    </submittedName>
</protein>
<dbReference type="Proteomes" id="UP001212741">
    <property type="component" value="Unassembled WGS sequence"/>
</dbReference>
<dbReference type="InterPro" id="IPR029033">
    <property type="entry name" value="His_PPase_superfam"/>
</dbReference>
<dbReference type="PANTHER" id="PTHR46517">
    <property type="entry name" value="FRUCTOSE-2,6-BISPHOSPHATASE TIGAR"/>
    <property type="match status" value="1"/>
</dbReference>
<comment type="caution">
    <text evidence="3">The sequence shown here is derived from an EMBL/GenBank/DDBJ whole genome shotgun (WGS) entry which is preliminary data.</text>
</comment>
<dbReference type="InterPro" id="IPR051695">
    <property type="entry name" value="Phosphoglycerate_Mutase"/>
</dbReference>
<evidence type="ECO:0000313" key="4">
    <source>
        <dbReference type="Proteomes" id="UP001212741"/>
    </source>
</evidence>
<dbReference type="CDD" id="cd07067">
    <property type="entry name" value="HP_PGM_like"/>
    <property type="match status" value="1"/>
</dbReference>
<dbReference type="GO" id="GO:0045820">
    <property type="term" value="P:negative regulation of glycolytic process"/>
    <property type="evidence" value="ECO:0007669"/>
    <property type="project" value="TreeGrafter"/>
</dbReference>
<organism evidence="3 4">
    <name type="scientific">Collinsella aerofaciens</name>
    <dbReference type="NCBI Taxonomy" id="74426"/>
    <lineage>
        <taxon>Bacteria</taxon>
        <taxon>Bacillati</taxon>
        <taxon>Actinomycetota</taxon>
        <taxon>Coriobacteriia</taxon>
        <taxon>Coriobacteriales</taxon>
        <taxon>Coriobacteriaceae</taxon>
        <taxon>Collinsella</taxon>
    </lineage>
</organism>
<gene>
    <name evidence="3" type="ORF">PMW86_05045</name>
</gene>
<evidence type="ECO:0000256" key="1">
    <source>
        <dbReference type="ARBA" id="ARBA00022801"/>
    </source>
</evidence>
<sequence length="211" mass="24120">MNKDLYLVRHGQTIFNLKRIIQGWSDSPLTQLGCDQAARAGMFIRARGIEPDHAYTSTLHRTEQTIANLWPGLAYERLDGLREWFFGDFEAERVMLMPERPWRDFYRQFGGEGQMQVRERMVATLTELMQRPDHTCVLAVSHGSAIKEFMDHVKGAAADERDRVPGNCSVLHFVFDDEAGTFELIEIFTQEDYARELGLEPLVATAGPQRG</sequence>
<dbReference type="InterPro" id="IPR013078">
    <property type="entry name" value="His_Pase_superF_clade-1"/>
</dbReference>
<dbReference type="Gene3D" id="3.40.50.1240">
    <property type="entry name" value="Phosphoglycerate mutase-like"/>
    <property type="match status" value="1"/>
</dbReference>
<proteinExistence type="predicted"/>
<accession>A0AAW6AJF3</accession>
<dbReference type="GO" id="GO:0004331">
    <property type="term" value="F:fructose-2,6-bisphosphate 2-phosphatase activity"/>
    <property type="evidence" value="ECO:0007669"/>
    <property type="project" value="TreeGrafter"/>
</dbReference>
<dbReference type="GO" id="GO:0005829">
    <property type="term" value="C:cytosol"/>
    <property type="evidence" value="ECO:0007669"/>
    <property type="project" value="TreeGrafter"/>
</dbReference>
<reference evidence="3" key="1">
    <citation type="submission" date="2023-01" db="EMBL/GenBank/DDBJ databases">
        <title>Human gut microbiome strain richness.</title>
        <authorList>
            <person name="Chen-Liaw A."/>
        </authorList>
    </citation>
    <scope>NUCLEOTIDE SEQUENCE</scope>
    <source>
        <strain evidence="3">D54st1_D6_D54t1_190329</strain>
    </source>
</reference>
<evidence type="ECO:0000313" key="3">
    <source>
        <dbReference type="EMBL" id="MDB1838953.1"/>
    </source>
</evidence>
<name>A0AAW6AJF3_9ACTN</name>